<proteinExistence type="predicted"/>
<organism evidence="4 5">
    <name type="scientific">Motilimonas cestriensis</name>
    <dbReference type="NCBI Taxonomy" id="2742685"/>
    <lineage>
        <taxon>Bacteria</taxon>
        <taxon>Pseudomonadati</taxon>
        <taxon>Pseudomonadota</taxon>
        <taxon>Gammaproteobacteria</taxon>
        <taxon>Alteromonadales</taxon>
        <taxon>Alteromonadales genera incertae sedis</taxon>
        <taxon>Motilimonas</taxon>
    </lineage>
</organism>
<feature type="region of interest" description="Disordered" evidence="1">
    <location>
        <begin position="1"/>
        <end position="28"/>
    </location>
</feature>
<keyword evidence="5" id="KW-1185">Reference proteome</keyword>
<dbReference type="EC" id="2.4.-.-" evidence="4"/>
<feature type="compositionally biased region" description="Polar residues" evidence="1">
    <location>
        <begin position="1"/>
        <end position="14"/>
    </location>
</feature>
<evidence type="ECO:0000313" key="4">
    <source>
        <dbReference type="EMBL" id="MCE2594202.1"/>
    </source>
</evidence>
<feature type="domain" description="Glycosyltransferase subfamily 4-like N-terminal" evidence="3">
    <location>
        <begin position="90"/>
        <end position="232"/>
    </location>
</feature>
<accession>A0ABS8W5E7</accession>
<dbReference type="PANTHER" id="PTHR45947">
    <property type="entry name" value="SULFOQUINOVOSYL TRANSFERASE SQD2"/>
    <property type="match status" value="1"/>
</dbReference>
<name>A0ABS8W5E7_9GAMM</name>
<comment type="caution">
    <text evidence="4">The sequence shown here is derived from an EMBL/GenBank/DDBJ whole genome shotgun (WGS) entry which is preliminary data.</text>
</comment>
<dbReference type="InterPro" id="IPR001296">
    <property type="entry name" value="Glyco_trans_1"/>
</dbReference>
<dbReference type="GO" id="GO:0016757">
    <property type="term" value="F:glycosyltransferase activity"/>
    <property type="evidence" value="ECO:0007669"/>
    <property type="project" value="UniProtKB-KW"/>
</dbReference>
<dbReference type="RefSeq" id="WP_233051780.1">
    <property type="nucleotide sequence ID" value="NZ_JAIMJA010000004.1"/>
</dbReference>
<dbReference type="InterPro" id="IPR050194">
    <property type="entry name" value="Glycosyltransferase_grp1"/>
</dbReference>
<dbReference type="Pfam" id="PF13439">
    <property type="entry name" value="Glyco_transf_4"/>
    <property type="match status" value="1"/>
</dbReference>
<dbReference type="EMBL" id="JAIMJA010000004">
    <property type="protein sequence ID" value="MCE2594202.1"/>
    <property type="molecule type" value="Genomic_DNA"/>
</dbReference>
<evidence type="ECO:0000313" key="5">
    <source>
        <dbReference type="Proteomes" id="UP001201273"/>
    </source>
</evidence>
<keyword evidence="4" id="KW-0808">Transferase</keyword>
<feature type="domain" description="Glycosyl transferase family 1" evidence="2">
    <location>
        <begin position="240"/>
        <end position="408"/>
    </location>
</feature>
<dbReference type="PANTHER" id="PTHR45947:SF3">
    <property type="entry name" value="SULFOQUINOVOSYL TRANSFERASE SQD2"/>
    <property type="match status" value="1"/>
</dbReference>
<dbReference type="Pfam" id="PF00534">
    <property type="entry name" value="Glycos_transf_1"/>
    <property type="match status" value="1"/>
</dbReference>
<dbReference type="SUPFAM" id="SSF53756">
    <property type="entry name" value="UDP-Glycosyltransferase/glycogen phosphorylase"/>
    <property type="match status" value="1"/>
</dbReference>
<protein>
    <submittedName>
        <fullName evidence="4">Glycosyltransferase</fullName>
        <ecNumber evidence="4">2.4.-.-</ecNumber>
    </submittedName>
</protein>
<reference evidence="4 5" key="1">
    <citation type="journal article" date="2022" name="Environ. Microbiol. Rep.">
        <title>Eco-phylogenetic analyses reveal divergent evolution of vitamin B12 metabolism in the marine bacterial family 'Psychromonadaceae'.</title>
        <authorList>
            <person name="Jin X."/>
            <person name="Yang Y."/>
            <person name="Cao H."/>
            <person name="Gao B."/>
            <person name="Zhao Z."/>
        </authorList>
    </citation>
    <scope>NUCLEOTIDE SEQUENCE [LARGE SCALE GENOMIC DNA]</scope>
    <source>
        <strain evidence="4 5">MKS20</strain>
    </source>
</reference>
<evidence type="ECO:0000256" key="1">
    <source>
        <dbReference type="SAM" id="MobiDB-lite"/>
    </source>
</evidence>
<keyword evidence="4" id="KW-0328">Glycosyltransferase</keyword>
<evidence type="ECO:0000259" key="2">
    <source>
        <dbReference type="Pfam" id="PF00534"/>
    </source>
</evidence>
<dbReference type="InterPro" id="IPR028098">
    <property type="entry name" value="Glyco_trans_4-like_N"/>
</dbReference>
<dbReference type="Proteomes" id="UP001201273">
    <property type="component" value="Unassembled WGS sequence"/>
</dbReference>
<gene>
    <name evidence="4" type="ORF">K6Y31_05170</name>
</gene>
<dbReference type="Gene3D" id="3.40.50.2000">
    <property type="entry name" value="Glycogen Phosphorylase B"/>
    <property type="match status" value="2"/>
</dbReference>
<sequence>MVNPPTNSSAQTVNAGDDELYPPHHSGHSGDKPGLMVLSSLFPSQRRPTAGLFIQERMFRVAAELPLFVVSPVPWFPLQSAIQYFVPHYRPEPAPYEVQTAPDGSLIHVYFPRFIALPGVGRCFDGLMMALAVYRFSKRQPELQFDIIDSHFSYPEGVAAGLLSRIFHKPNTITMRGTEVPHSRGFFTSRWMRWAWQQAEQIFAVSDSLKQVAQAQDITESKIVVVGNGVDSHTFFPINKDQARAALGLKESDQVLITVGGLVPRKGFHQVIKALPLLPDEVKYLIVGGASAEGDYQAQLEQLVSELELSDRVLFLGPKPKAALHKILSAADVFVLASANEGWANVILEAMACRLPVVASDVGGNREVVANQQLGLIYPYGDSDALLHSIEQALNFQWDRDGIQAYAQQNSWDLRVEQLVRHFIALDRAKAESFRPSREVS</sequence>
<evidence type="ECO:0000259" key="3">
    <source>
        <dbReference type="Pfam" id="PF13439"/>
    </source>
</evidence>